<evidence type="ECO:0000313" key="1">
    <source>
        <dbReference type="EMBL" id="CAL8111153.1"/>
    </source>
</evidence>
<evidence type="ECO:0000313" key="2">
    <source>
        <dbReference type="Proteomes" id="UP001642540"/>
    </source>
</evidence>
<name>A0ABP1QT65_9HEXA</name>
<reference evidence="1 2" key="1">
    <citation type="submission" date="2024-08" db="EMBL/GenBank/DDBJ databases">
        <authorList>
            <person name="Cucini C."/>
            <person name="Frati F."/>
        </authorList>
    </citation>
    <scope>NUCLEOTIDE SEQUENCE [LARGE SCALE GENOMIC DNA]</scope>
</reference>
<organism evidence="1 2">
    <name type="scientific">Orchesella dallaii</name>
    <dbReference type="NCBI Taxonomy" id="48710"/>
    <lineage>
        <taxon>Eukaryota</taxon>
        <taxon>Metazoa</taxon>
        <taxon>Ecdysozoa</taxon>
        <taxon>Arthropoda</taxon>
        <taxon>Hexapoda</taxon>
        <taxon>Collembola</taxon>
        <taxon>Entomobryomorpha</taxon>
        <taxon>Entomobryoidea</taxon>
        <taxon>Orchesellidae</taxon>
        <taxon>Orchesellinae</taxon>
        <taxon>Orchesella</taxon>
    </lineage>
</organism>
<protein>
    <submittedName>
        <fullName evidence="1">Uncharacterized protein</fullName>
    </submittedName>
</protein>
<sequence>KRASSSSVVQSYFCGELSKSYDLDEVGIRDTVKIEAQMEPDSRVKQEKMDDTASCIVKQPLIAEEIIPSFYGEKEDTIEEVPIEEEKPVVLADIRETIHTMGVDDQDRNYQKLSWWEHPVWLKQPAEEWPVAVSTNDEDEIPVEEDKATATAWMHRFIPSFKMKRNPIEVWIIWNCIFCDGFSSCRFHPQLTKIFSRFWFLAFPNLVFPDSSIGDGSQEPGFGFAKSFPYFGFWFDKIWGLRNHRKDFGQKTKSISLFWFLELPKSEKL</sequence>
<dbReference type="Proteomes" id="UP001642540">
    <property type="component" value="Unassembled WGS sequence"/>
</dbReference>
<feature type="non-terminal residue" evidence="1">
    <location>
        <position position="1"/>
    </location>
</feature>
<proteinExistence type="predicted"/>
<dbReference type="EMBL" id="CAXLJM020000046">
    <property type="protein sequence ID" value="CAL8111153.1"/>
    <property type="molecule type" value="Genomic_DNA"/>
</dbReference>
<accession>A0ABP1QT65</accession>
<keyword evidence="2" id="KW-1185">Reference proteome</keyword>
<comment type="caution">
    <text evidence="1">The sequence shown here is derived from an EMBL/GenBank/DDBJ whole genome shotgun (WGS) entry which is preliminary data.</text>
</comment>
<gene>
    <name evidence="1" type="ORF">ODALV1_LOCUS14777</name>
</gene>